<evidence type="ECO:0000256" key="2">
    <source>
        <dbReference type="ARBA" id="ARBA00022692"/>
    </source>
</evidence>
<feature type="transmembrane region" description="Helical" evidence="5">
    <location>
        <begin position="204"/>
        <end position="224"/>
    </location>
</feature>
<gene>
    <name evidence="6" type="ORF">I9W95_00570</name>
</gene>
<feature type="transmembrane region" description="Helical" evidence="5">
    <location>
        <begin position="170"/>
        <end position="192"/>
    </location>
</feature>
<feature type="transmembrane region" description="Helical" evidence="5">
    <location>
        <begin position="236"/>
        <end position="257"/>
    </location>
</feature>
<comment type="caution">
    <text evidence="6">The sequence shown here is derived from an EMBL/GenBank/DDBJ whole genome shotgun (WGS) entry which is preliminary data.</text>
</comment>
<proteinExistence type="predicted"/>
<dbReference type="EMBL" id="JAEDAH010000002">
    <property type="protein sequence ID" value="MCA6062093.1"/>
    <property type="molecule type" value="Genomic_DNA"/>
</dbReference>
<protein>
    <submittedName>
        <fullName evidence="6">Bile acid:sodium symporter family protein</fullName>
    </submittedName>
</protein>
<evidence type="ECO:0000313" key="6">
    <source>
        <dbReference type="EMBL" id="MCA6062093.1"/>
    </source>
</evidence>
<keyword evidence="2 5" id="KW-0812">Transmembrane</keyword>
<organism evidence="6 7">
    <name type="scientific">Thalassolituus marinus</name>
    <dbReference type="NCBI Taxonomy" id="671053"/>
    <lineage>
        <taxon>Bacteria</taxon>
        <taxon>Pseudomonadati</taxon>
        <taxon>Pseudomonadota</taxon>
        <taxon>Gammaproteobacteria</taxon>
        <taxon>Oceanospirillales</taxon>
        <taxon>Oceanospirillaceae</taxon>
        <taxon>Thalassolituus</taxon>
    </lineage>
</organism>
<dbReference type="Pfam" id="PF01758">
    <property type="entry name" value="SBF"/>
    <property type="match status" value="1"/>
</dbReference>
<dbReference type="InterPro" id="IPR002657">
    <property type="entry name" value="BilAc:Na_symport/Acr3"/>
</dbReference>
<dbReference type="PANTHER" id="PTHR10361:SF24">
    <property type="entry name" value="P3 PROTEIN"/>
    <property type="match status" value="1"/>
</dbReference>
<name>A0ABS7ZLN4_9GAMM</name>
<dbReference type="InterPro" id="IPR038770">
    <property type="entry name" value="Na+/solute_symporter_sf"/>
</dbReference>
<dbReference type="Proteomes" id="UP000714380">
    <property type="component" value="Unassembled WGS sequence"/>
</dbReference>
<sequence>MLLSLIKIGLPVALILIMVGVGLGLIPDDFRRVFRQPRAFIIGFICQMAFLPLIAMAIIAATGLHGELAIGLFILALCPGGVTSNLYTMLAKGDVGLSVSLTAVIGFITPFTIPLLGVWAINYYSDAGSHFELPLVKTWLQLIIITVIPVMVGMAIRAKWSAFAMRMEPIISRFSVIVLALVIVSISLSLGSRLIDYTMQAGPAALILNLTTMGLGYVVGRWLLHSEAQARTISLEVGLQNGTLALLITTGLLNNAAMSVAPSVYSLIMFATATLFTLWVGRKGAKQNEATA</sequence>
<evidence type="ECO:0000256" key="5">
    <source>
        <dbReference type="SAM" id="Phobius"/>
    </source>
</evidence>
<dbReference type="RefSeq" id="WP_225670636.1">
    <property type="nucleotide sequence ID" value="NZ_JAEDAH010000002.1"/>
</dbReference>
<feature type="transmembrane region" description="Helical" evidence="5">
    <location>
        <begin position="68"/>
        <end position="87"/>
    </location>
</feature>
<feature type="transmembrane region" description="Helical" evidence="5">
    <location>
        <begin position="139"/>
        <end position="158"/>
    </location>
</feature>
<accession>A0ABS7ZLN4</accession>
<feature type="transmembrane region" description="Helical" evidence="5">
    <location>
        <begin position="6"/>
        <end position="27"/>
    </location>
</feature>
<feature type="transmembrane region" description="Helical" evidence="5">
    <location>
        <begin position="39"/>
        <end position="62"/>
    </location>
</feature>
<dbReference type="InterPro" id="IPR004710">
    <property type="entry name" value="Bilac:Na_transpt"/>
</dbReference>
<evidence type="ECO:0000256" key="1">
    <source>
        <dbReference type="ARBA" id="ARBA00004141"/>
    </source>
</evidence>
<keyword evidence="3 5" id="KW-1133">Transmembrane helix</keyword>
<evidence type="ECO:0000256" key="4">
    <source>
        <dbReference type="ARBA" id="ARBA00023136"/>
    </source>
</evidence>
<comment type="subcellular location">
    <subcellularLocation>
        <location evidence="1">Membrane</location>
        <topology evidence="1">Multi-pass membrane protein</topology>
    </subcellularLocation>
</comment>
<evidence type="ECO:0000313" key="7">
    <source>
        <dbReference type="Proteomes" id="UP000714380"/>
    </source>
</evidence>
<feature type="transmembrane region" description="Helical" evidence="5">
    <location>
        <begin position="263"/>
        <end position="281"/>
    </location>
</feature>
<dbReference type="Gene3D" id="1.20.1530.20">
    <property type="match status" value="1"/>
</dbReference>
<feature type="transmembrane region" description="Helical" evidence="5">
    <location>
        <begin position="99"/>
        <end position="119"/>
    </location>
</feature>
<evidence type="ECO:0000256" key="3">
    <source>
        <dbReference type="ARBA" id="ARBA00022989"/>
    </source>
</evidence>
<keyword evidence="7" id="KW-1185">Reference proteome</keyword>
<keyword evidence="4 5" id="KW-0472">Membrane</keyword>
<dbReference type="PANTHER" id="PTHR10361">
    <property type="entry name" value="SODIUM-BILE ACID COTRANSPORTER"/>
    <property type="match status" value="1"/>
</dbReference>
<reference evidence="6 7" key="1">
    <citation type="submission" date="2020-12" db="EMBL/GenBank/DDBJ databases">
        <title>Novel Thalassolituus-related marine hydrocarbonoclastic bacteria mediated algae-derived hydrocarbons mineralization in twilight zone of the northern South China Sea.</title>
        <authorList>
            <person name="Dong C."/>
        </authorList>
    </citation>
    <scope>NUCLEOTIDE SEQUENCE [LARGE SCALE GENOMIC DNA]</scope>
    <source>
        <strain evidence="6 7">IMCC1826</strain>
    </source>
</reference>